<reference evidence="1 2" key="1">
    <citation type="submission" date="2024-06" db="EMBL/GenBank/DDBJ databases">
        <title>The Natural Products Discovery Center: Release of the First 8490 Sequenced Strains for Exploring Actinobacteria Biosynthetic Diversity.</title>
        <authorList>
            <person name="Kalkreuter E."/>
            <person name="Kautsar S.A."/>
            <person name="Yang D."/>
            <person name="Bader C.D."/>
            <person name="Teijaro C.N."/>
            <person name="Fluegel L."/>
            <person name="Davis C.M."/>
            <person name="Simpson J.R."/>
            <person name="Lauterbach L."/>
            <person name="Steele A.D."/>
            <person name="Gui C."/>
            <person name="Meng S."/>
            <person name="Li G."/>
            <person name="Viehrig K."/>
            <person name="Ye F."/>
            <person name="Su P."/>
            <person name="Kiefer A.F."/>
            <person name="Nichols A."/>
            <person name="Cepeda A.J."/>
            <person name="Yan W."/>
            <person name="Fan B."/>
            <person name="Jiang Y."/>
            <person name="Adhikari A."/>
            <person name="Zheng C.-J."/>
            <person name="Schuster L."/>
            <person name="Cowan T.M."/>
            <person name="Smanski M.J."/>
            <person name="Chevrette M.G."/>
            <person name="De Carvalho L.P.S."/>
            <person name="Shen B."/>
        </authorList>
    </citation>
    <scope>NUCLEOTIDE SEQUENCE [LARGE SCALE GENOMIC DNA]</scope>
    <source>
        <strain evidence="1 2">NPDC000155</strain>
    </source>
</reference>
<dbReference type="EMBL" id="JBEPFB010000007">
    <property type="protein sequence ID" value="MER7374572.1"/>
    <property type="molecule type" value="Genomic_DNA"/>
</dbReference>
<proteinExistence type="predicted"/>
<accession>A0ABV1XSK3</accession>
<keyword evidence="2" id="KW-1185">Reference proteome</keyword>
<protein>
    <submittedName>
        <fullName evidence="1">Uncharacterized protein</fullName>
    </submittedName>
</protein>
<name>A0ABV1XSK3_9ACTN</name>
<dbReference type="RefSeq" id="WP_190071395.1">
    <property type="nucleotide sequence ID" value="NZ_BNBM01000007.1"/>
</dbReference>
<organism evidence="1 2">
    <name type="scientific">Streptomyces lanatus</name>
    <dbReference type="NCBI Taxonomy" id="66900"/>
    <lineage>
        <taxon>Bacteria</taxon>
        <taxon>Bacillati</taxon>
        <taxon>Actinomycetota</taxon>
        <taxon>Actinomycetes</taxon>
        <taxon>Kitasatosporales</taxon>
        <taxon>Streptomycetaceae</taxon>
        <taxon>Streptomyces</taxon>
    </lineage>
</organism>
<evidence type="ECO:0000313" key="1">
    <source>
        <dbReference type="EMBL" id="MER7374572.1"/>
    </source>
</evidence>
<evidence type="ECO:0000313" key="2">
    <source>
        <dbReference type="Proteomes" id="UP001486207"/>
    </source>
</evidence>
<dbReference type="Proteomes" id="UP001486207">
    <property type="component" value="Unassembled WGS sequence"/>
</dbReference>
<comment type="caution">
    <text evidence="1">The sequence shown here is derived from an EMBL/GenBank/DDBJ whole genome shotgun (WGS) entry which is preliminary data.</text>
</comment>
<gene>
    <name evidence="1" type="ORF">ABT384_18220</name>
</gene>
<sequence length="145" mass="16054">MRFQLHGVGVRLDHDQGWLILTWGRAGAQGQLAMPPEHCVSIRARPEGHEGGLRLAFRFRPAGGAGADVAADFVVGPDRAERAWQFALWFAREYGVKDLSASWWDVEPSAAEREEGDRDWLSAPVSPATRVLFRSVMARLTVADT</sequence>